<dbReference type="Pfam" id="PF01192">
    <property type="entry name" value="RNA_pol_Rpb6"/>
    <property type="match status" value="1"/>
</dbReference>
<dbReference type="SMART" id="SM01409">
    <property type="entry name" value="RNA_pol_Rpb6"/>
    <property type="match status" value="1"/>
</dbReference>
<evidence type="ECO:0000256" key="3">
    <source>
        <dbReference type="SAM" id="MobiDB-lite"/>
    </source>
</evidence>
<protein>
    <submittedName>
        <fullName evidence="4">Uncharacterized protein</fullName>
    </submittedName>
</protein>
<evidence type="ECO:0000313" key="4">
    <source>
        <dbReference type="EMBL" id="QHT28284.1"/>
    </source>
</evidence>
<dbReference type="SUPFAM" id="SSF63562">
    <property type="entry name" value="RPB6/omega subunit-like"/>
    <property type="match status" value="1"/>
</dbReference>
<keyword evidence="2" id="KW-0804">Transcription</keyword>
<proteinExistence type="predicted"/>
<dbReference type="InterPro" id="IPR020708">
    <property type="entry name" value="DNA-dir_RNA_polK_14-18kDa_CS"/>
</dbReference>
<sequence>MSDNEDNVSIASVDDNDSINEEEEEEDSVLESINIEDDVDAEDLDYEEVDLEALEEQVQTKKGNPQNSNVHHTDEEDIDNLSVDSTSSDISSDEDDDDEDDEYVKRFEKLDKQMKEEHVINYHPTSLQENYQEISTLSLVVRNDKGEIIDPLHKTIPIMTKYEKARMLGQRAKQINNGASIFVQPKQETFDGYLIALQELEEKKMPFIIRRPLPNGHSEYWKATDLEYLHEIAY</sequence>
<dbReference type="PROSITE" id="PS01111">
    <property type="entry name" value="RNA_POL_K_14KD"/>
    <property type="match status" value="1"/>
</dbReference>
<dbReference type="GO" id="GO:0003677">
    <property type="term" value="F:DNA binding"/>
    <property type="evidence" value="ECO:0007669"/>
    <property type="project" value="InterPro"/>
</dbReference>
<dbReference type="GO" id="GO:0042797">
    <property type="term" value="P:tRNA transcription by RNA polymerase III"/>
    <property type="evidence" value="ECO:0007669"/>
    <property type="project" value="TreeGrafter"/>
</dbReference>
<feature type="compositionally biased region" description="Acidic residues" evidence="3">
    <location>
        <begin position="91"/>
        <end position="101"/>
    </location>
</feature>
<reference evidence="4" key="1">
    <citation type="journal article" date="2020" name="Nature">
        <title>Giant virus diversity and host interactions through global metagenomics.</title>
        <authorList>
            <person name="Schulz F."/>
            <person name="Roux S."/>
            <person name="Paez-Espino D."/>
            <person name="Jungbluth S."/>
            <person name="Walsh D.A."/>
            <person name="Denef V.J."/>
            <person name="McMahon K.D."/>
            <person name="Konstantinidis K.T."/>
            <person name="Eloe-Fadrosh E.A."/>
            <person name="Kyrpides N.C."/>
            <person name="Woyke T."/>
        </authorList>
    </citation>
    <scope>NUCLEOTIDE SEQUENCE</scope>
    <source>
        <strain evidence="4">GVMAG-M-3300001348-25</strain>
    </source>
</reference>
<dbReference type="GO" id="GO:0006360">
    <property type="term" value="P:transcription by RNA polymerase I"/>
    <property type="evidence" value="ECO:0007669"/>
    <property type="project" value="TreeGrafter"/>
</dbReference>
<evidence type="ECO:0000256" key="2">
    <source>
        <dbReference type="ARBA" id="ARBA00023163"/>
    </source>
</evidence>
<feature type="compositionally biased region" description="Polar residues" evidence="3">
    <location>
        <begin position="60"/>
        <end position="70"/>
    </location>
</feature>
<feature type="region of interest" description="Disordered" evidence="3">
    <location>
        <begin position="1"/>
        <end position="101"/>
    </location>
</feature>
<dbReference type="PANTHER" id="PTHR47227:SF5">
    <property type="entry name" value="DNA-DIRECTED RNA POLYMERASES I, II, AND III SUBUNIT RPABC2"/>
    <property type="match status" value="1"/>
</dbReference>
<dbReference type="InterPro" id="IPR036161">
    <property type="entry name" value="RPB6/omega-like_sf"/>
</dbReference>
<dbReference type="GO" id="GO:0003899">
    <property type="term" value="F:DNA-directed RNA polymerase activity"/>
    <property type="evidence" value="ECO:0007669"/>
    <property type="project" value="InterPro"/>
</dbReference>
<keyword evidence="1" id="KW-0240">DNA-directed RNA polymerase</keyword>
<organism evidence="4">
    <name type="scientific">viral metagenome</name>
    <dbReference type="NCBI Taxonomy" id="1070528"/>
    <lineage>
        <taxon>unclassified sequences</taxon>
        <taxon>metagenomes</taxon>
        <taxon>organismal metagenomes</taxon>
    </lineage>
</organism>
<dbReference type="GO" id="GO:0005665">
    <property type="term" value="C:RNA polymerase II, core complex"/>
    <property type="evidence" value="ECO:0007669"/>
    <property type="project" value="TreeGrafter"/>
</dbReference>
<dbReference type="GO" id="GO:0005736">
    <property type="term" value="C:RNA polymerase I complex"/>
    <property type="evidence" value="ECO:0007669"/>
    <property type="project" value="TreeGrafter"/>
</dbReference>
<dbReference type="EMBL" id="MN738854">
    <property type="protein sequence ID" value="QHT28284.1"/>
    <property type="molecule type" value="Genomic_DNA"/>
</dbReference>
<dbReference type="GO" id="GO:0005666">
    <property type="term" value="C:RNA polymerase III complex"/>
    <property type="evidence" value="ECO:0007669"/>
    <property type="project" value="TreeGrafter"/>
</dbReference>
<dbReference type="Gene3D" id="3.90.940.10">
    <property type="match status" value="1"/>
</dbReference>
<name>A0A6C0EGM7_9ZZZZ</name>
<dbReference type="AlphaFoldDB" id="A0A6C0EGM7"/>
<evidence type="ECO:0000256" key="1">
    <source>
        <dbReference type="ARBA" id="ARBA00022478"/>
    </source>
</evidence>
<accession>A0A6C0EGM7</accession>
<feature type="compositionally biased region" description="Acidic residues" evidence="3">
    <location>
        <begin position="14"/>
        <end position="55"/>
    </location>
</feature>
<dbReference type="PANTHER" id="PTHR47227">
    <property type="entry name" value="DNA-DIRECTED RNA POLYMERASE SUBUNIT K"/>
    <property type="match status" value="1"/>
</dbReference>
<dbReference type="InterPro" id="IPR006110">
    <property type="entry name" value="Pol_omega/Rpo6/RPB6"/>
</dbReference>
<dbReference type="GO" id="GO:0006366">
    <property type="term" value="P:transcription by RNA polymerase II"/>
    <property type="evidence" value="ECO:0007669"/>
    <property type="project" value="TreeGrafter"/>
</dbReference>